<accession>A0A8T1VE64</accession>
<feature type="region of interest" description="Disordered" evidence="1">
    <location>
        <begin position="161"/>
        <end position="184"/>
    </location>
</feature>
<sequence>MRAPETMSAMDPLLTPLRRSHSLEFRNSLDSELEELEEFGIDLHAGSGLVESFDVDEFLNEVATRAHGAPKAQASGTSDSTLGRISPLTKVVSSADLSETVTDGAVPGATPSTNFACVDTIASMDGSLAVTTRYKAQRKSRRVQIIELRQWADKLTRQLGRLKPEPPQETQLQPHSRSTLTTPAGASLWKQVATRQLGRRRKAEEDNVILREMLEMQMQEAKCLQRILKRRAKLQMMEDMLDMKRRKFWISLTPSDNSKIFMTMLRETDENYLHVDSHFAEKGINDLPCPGHRGECNPNAVSGVIMEVTQRHQLPFSLDKIEKAAWAILIHLGSSGLKRIHDFNKLINFHAEYTEESFDTIASSHFSATPGIEDISGAQIHRVMRTYTRDNSAAFIWKMLSEPKLQDSNEPAGYQVTSTLQVLVRPGDAATFSAADSTQLFIHFSGSRHDLGLSSSAKFRDRGHMNICIGLWEKFISSIPSEVESLLIDHKCGAADEAAFQVVAPDTQIYS</sequence>
<keyword evidence="3" id="KW-1185">Reference proteome</keyword>
<dbReference type="PANTHER" id="PTHR35796">
    <property type="entry name" value="HYPOTHETICAL CYTOSOLIC PROTEIN"/>
    <property type="match status" value="1"/>
</dbReference>
<comment type="caution">
    <text evidence="2">The sequence shown here is derived from an EMBL/GenBank/DDBJ whole genome shotgun (WGS) entry which is preliminary data.</text>
</comment>
<protein>
    <recommendedName>
        <fullName evidence="4">M96 mating-specific protein family</fullName>
    </recommendedName>
</protein>
<gene>
    <name evidence="2" type="ORF">PHYPSEUDO_010140</name>
</gene>
<reference evidence="2" key="1">
    <citation type="submission" date="2021-02" db="EMBL/GenBank/DDBJ databases">
        <authorList>
            <person name="Palmer J.M."/>
        </authorList>
    </citation>
    <scope>NUCLEOTIDE SEQUENCE</scope>
    <source>
        <strain evidence="2">SCRP734</strain>
    </source>
</reference>
<evidence type="ECO:0000256" key="1">
    <source>
        <dbReference type="SAM" id="MobiDB-lite"/>
    </source>
</evidence>
<evidence type="ECO:0008006" key="4">
    <source>
        <dbReference type="Google" id="ProtNLM"/>
    </source>
</evidence>
<evidence type="ECO:0000313" key="2">
    <source>
        <dbReference type="EMBL" id="KAG7378388.1"/>
    </source>
</evidence>
<dbReference type="EMBL" id="JAGDFM010000428">
    <property type="protein sequence ID" value="KAG7378388.1"/>
    <property type="molecule type" value="Genomic_DNA"/>
</dbReference>
<name>A0A8T1VE64_9STRA</name>
<dbReference type="OrthoDB" id="95755at2759"/>
<dbReference type="Proteomes" id="UP000694044">
    <property type="component" value="Unassembled WGS sequence"/>
</dbReference>
<proteinExistence type="predicted"/>
<evidence type="ECO:0000313" key="3">
    <source>
        <dbReference type="Proteomes" id="UP000694044"/>
    </source>
</evidence>
<feature type="compositionally biased region" description="Polar residues" evidence="1">
    <location>
        <begin position="168"/>
        <end position="184"/>
    </location>
</feature>
<dbReference type="PANTHER" id="PTHR35796:SF3">
    <property type="entry name" value="BHLH DOMAIN-CONTAINING PROTEIN"/>
    <property type="match status" value="1"/>
</dbReference>
<organism evidence="2 3">
    <name type="scientific">Phytophthora pseudosyringae</name>
    <dbReference type="NCBI Taxonomy" id="221518"/>
    <lineage>
        <taxon>Eukaryota</taxon>
        <taxon>Sar</taxon>
        <taxon>Stramenopiles</taxon>
        <taxon>Oomycota</taxon>
        <taxon>Peronosporomycetes</taxon>
        <taxon>Peronosporales</taxon>
        <taxon>Peronosporaceae</taxon>
        <taxon>Phytophthora</taxon>
    </lineage>
</organism>
<dbReference type="AlphaFoldDB" id="A0A8T1VE64"/>